<dbReference type="InterPro" id="IPR007936">
    <property type="entry name" value="VapE-like_dom"/>
</dbReference>
<feature type="domain" description="Virulence-associated protein E-like" evidence="1">
    <location>
        <begin position="3"/>
        <end position="131"/>
    </location>
</feature>
<evidence type="ECO:0000259" key="1">
    <source>
        <dbReference type="Pfam" id="PF05272"/>
    </source>
</evidence>
<evidence type="ECO:0000313" key="2">
    <source>
        <dbReference type="EMBL" id="SHL18667.1"/>
    </source>
</evidence>
<gene>
    <name evidence="2" type="ORF">SAMN05216463_1297</name>
</gene>
<dbReference type="EMBL" id="FRBD01000029">
    <property type="protein sequence ID" value="SHL18667.1"/>
    <property type="molecule type" value="Genomic_DNA"/>
</dbReference>
<accession>A0A1M6YK98</accession>
<dbReference type="Pfam" id="PF05272">
    <property type="entry name" value="VapE-like_dom"/>
    <property type="match status" value="1"/>
</dbReference>
<proteinExistence type="predicted"/>
<sequence>MTKDEVLKLSKYGLICCEELDTMKPAEMNRLKWAVTTVVTDERKPYAHNSERRKHIATYCGTGNNLQFIDDDTGTRRWLPFEVMSIRSPHEYRIHHDEIFAQAYKLYLSGFQYWFNDEEMKLVARHNERFEVAKQERELISKYYRLPHDGEPGIFVRSTEIMQTIGGLLTNQLTKNKLGRAMTALGFESVRSHGQRGYIVVEYSAEEIKHNRSVLAYDAKPEEETTAITGKEIFDTNDTIF</sequence>
<organism evidence="2 3">
    <name type="scientific">Xylanibacter ruminicola</name>
    <name type="common">Prevotella ruminicola</name>
    <dbReference type="NCBI Taxonomy" id="839"/>
    <lineage>
        <taxon>Bacteria</taxon>
        <taxon>Pseudomonadati</taxon>
        <taxon>Bacteroidota</taxon>
        <taxon>Bacteroidia</taxon>
        <taxon>Bacteroidales</taxon>
        <taxon>Prevotellaceae</taxon>
        <taxon>Xylanibacter</taxon>
    </lineage>
</organism>
<dbReference type="PANTHER" id="PTHR34985:SF1">
    <property type="entry name" value="SLR0554 PROTEIN"/>
    <property type="match status" value="1"/>
</dbReference>
<evidence type="ECO:0000313" key="3">
    <source>
        <dbReference type="Proteomes" id="UP000184130"/>
    </source>
</evidence>
<name>A0A1M6YK98_XYLRU</name>
<protein>
    <submittedName>
        <fullName evidence="2">Virulence-associated protein E</fullName>
    </submittedName>
</protein>
<dbReference type="Proteomes" id="UP000184130">
    <property type="component" value="Unassembled WGS sequence"/>
</dbReference>
<dbReference type="AlphaFoldDB" id="A0A1M6YK98"/>
<dbReference type="PANTHER" id="PTHR34985">
    <property type="entry name" value="SLR0554 PROTEIN"/>
    <property type="match status" value="1"/>
</dbReference>
<reference evidence="2 3" key="1">
    <citation type="submission" date="2016-11" db="EMBL/GenBank/DDBJ databases">
        <authorList>
            <person name="Jaros S."/>
            <person name="Januszkiewicz K."/>
            <person name="Wedrychowicz H."/>
        </authorList>
    </citation>
    <scope>NUCLEOTIDE SEQUENCE [LARGE SCALE GENOMIC DNA]</scope>
    <source>
        <strain evidence="2 3">KHT3</strain>
    </source>
</reference>